<evidence type="ECO:0000256" key="1">
    <source>
        <dbReference type="ARBA" id="ARBA00006484"/>
    </source>
</evidence>
<dbReference type="PANTHER" id="PTHR42901">
    <property type="entry name" value="ALCOHOL DEHYDROGENASE"/>
    <property type="match status" value="1"/>
</dbReference>
<dbReference type="PROSITE" id="PS00061">
    <property type="entry name" value="ADH_SHORT"/>
    <property type="match status" value="1"/>
</dbReference>
<dbReference type="InterPro" id="IPR036291">
    <property type="entry name" value="NAD(P)-bd_dom_sf"/>
</dbReference>
<dbReference type="RefSeq" id="WP_126404719.1">
    <property type="nucleotide sequence ID" value="NZ_LR134266.1"/>
</dbReference>
<dbReference type="Gene3D" id="3.40.50.720">
    <property type="entry name" value="NAD(P)-binding Rossmann-like Domain"/>
    <property type="match status" value="1"/>
</dbReference>
<dbReference type="Proteomes" id="UP000270025">
    <property type="component" value="Chromosome"/>
</dbReference>
<accession>A0A3S5DZ90</accession>
<dbReference type="CDD" id="cd05346">
    <property type="entry name" value="SDR_c5"/>
    <property type="match status" value="1"/>
</dbReference>
<protein>
    <submittedName>
        <fullName evidence="4">NADP-dependent L-serine/L-allo-threonine dehydrogenase YdfG</fullName>
        <ecNumber evidence="4">1.1.1.-</ecNumber>
    </submittedName>
</protein>
<keyword evidence="2 4" id="KW-0560">Oxidoreductase</keyword>
<evidence type="ECO:0000313" key="5">
    <source>
        <dbReference type="Proteomes" id="UP000270025"/>
    </source>
</evidence>
<reference evidence="4 5" key="1">
    <citation type="submission" date="2018-12" db="EMBL/GenBank/DDBJ databases">
        <authorList>
            <consortium name="Pathogen Informatics"/>
        </authorList>
    </citation>
    <scope>NUCLEOTIDE SEQUENCE [LARGE SCALE GENOMIC DNA]</scope>
    <source>
        <strain evidence="4 5">NCTC3166</strain>
    </source>
</reference>
<proteinExistence type="inferred from homology"/>
<evidence type="ECO:0000256" key="2">
    <source>
        <dbReference type="ARBA" id="ARBA00023002"/>
    </source>
</evidence>
<dbReference type="PRINTS" id="PR00080">
    <property type="entry name" value="SDRFAMILY"/>
</dbReference>
<gene>
    <name evidence="4" type="primary">ydfG</name>
    <name evidence="4" type="ORF">NCTC3166_01561</name>
</gene>
<dbReference type="FunFam" id="3.40.50.720:FF:000047">
    <property type="entry name" value="NADP-dependent L-serine/L-allo-threonine dehydrogenase"/>
    <property type="match status" value="1"/>
</dbReference>
<dbReference type="KEGG" id="svf:NCTC3166_01561"/>
<dbReference type="InterPro" id="IPR020904">
    <property type="entry name" value="Sc_DH/Rdtase_CS"/>
</dbReference>
<dbReference type="EC" id="1.1.1.-" evidence="4"/>
<dbReference type="PRINTS" id="PR00081">
    <property type="entry name" value="GDHRDH"/>
</dbReference>
<dbReference type="EMBL" id="LR134266">
    <property type="protein sequence ID" value="VED67728.1"/>
    <property type="molecule type" value="Genomic_DNA"/>
</dbReference>
<comment type="similarity">
    <text evidence="1 3">Belongs to the short-chain dehydrogenases/reductases (SDR) family.</text>
</comment>
<dbReference type="GO" id="GO:0016616">
    <property type="term" value="F:oxidoreductase activity, acting on the CH-OH group of donors, NAD or NADP as acceptor"/>
    <property type="evidence" value="ECO:0007669"/>
    <property type="project" value="UniProtKB-ARBA"/>
</dbReference>
<evidence type="ECO:0000256" key="3">
    <source>
        <dbReference type="RuleBase" id="RU000363"/>
    </source>
</evidence>
<sequence>MAETILVTGASAGFGQAICHRLVADGHRVIGAARRIEKLQALQEELGEAFYPLQMDVTDFSQVDHALASLPKAWERVDVLVNNAGLALGLAPAHEAELADWLTMIQTNIIGLTYLTRQILPQMVERNDGYVINMGSTAGTVPYPGANVYGATKAFVKQFSLNLRADLAGKQIRVTNIEPGLCEGTEFSTVRFKGDEKRVEALYRDAHAIQPEDIANTVAWLIQQPKHVNVNRIEIMPVSQTFGPQPVYRGD</sequence>
<keyword evidence="5" id="KW-1185">Reference proteome</keyword>
<dbReference type="SUPFAM" id="SSF51735">
    <property type="entry name" value="NAD(P)-binding Rossmann-fold domains"/>
    <property type="match status" value="1"/>
</dbReference>
<dbReference type="InterPro" id="IPR002347">
    <property type="entry name" value="SDR_fam"/>
</dbReference>
<dbReference type="PANTHER" id="PTHR42901:SF1">
    <property type="entry name" value="ALCOHOL DEHYDROGENASE"/>
    <property type="match status" value="1"/>
</dbReference>
<evidence type="ECO:0000313" key="4">
    <source>
        <dbReference type="EMBL" id="VED67728.1"/>
    </source>
</evidence>
<dbReference type="Pfam" id="PF00106">
    <property type="entry name" value="adh_short"/>
    <property type="match status" value="1"/>
</dbReference>
<organism evidence="4 5">
    <name type="scientific">Streptococcus viridans</name>
    <dbReference type="NCBI Taxonomy" id="78535"/>
    <lineage>
        <taxon>Bacteria</taxon>
        <taxon>Bacillati</taxon>
        <taxon>Bacillota</taxon>
        <taxon>Bacilli</taxon>
        <taxon>Lactobacillales</taxon>
        <taxon>Streptococcaceae</taxon>
        <taxon>Streptococcus</taxon>
    </lineage>
</organism>
<dbReference type="AlphaFoldDB" id="A0A3S5DZ90"/>
<name>A0A3S5DZ90_9STRE</name>